<keyword evidence="2" id="KW-1185">Reference proteome</keyword>
<proteinExistence type="predicted"/>
<accession>A0A699ZQ85</accession>
<name>A0A699ZQ85_HAELA</name>
<protein>
    <submittedName>
        <fullName evidence="1">Uncharacterized protein</fullName>
    </submittedName>
</protein>
<dbReference type="EMBL" id="BLLF01002248">
    <property type="protein sequence ID" value="GFH23330.1"/>
    <property type="molecule type" value="Genomic_DNA"/>
</dbReference>
<comment type="caution">
    <text evidence="1">The sequence shown here is derived from an EMBL/GenBank/DDBJ whole genome shotgun (WGS) entry which is preliminary data.</text>
</comment>
<dbReference type="Proteomes" id="UP000485058">
    <property type="component" value="Unassembled WGS sequence"/>
</dbReference>
<dbReference type="AlphaFoldDB" id="A0A699ZQ85"/>
<sequence>MGPWMLARFDEAVAGRLEGERESTDACNRLSHLLKALAKVPHQVGQGRKAKPSCITRAPYCPH</sequence>
<gene>
    <name evidence="1" type="ORF">HaLaN_20929</name>
</gene>
<evidence type="ECO:0000313" key="1">
    <source>
        <dbReference type="EMBL" id="GFH23330.1"/>
    </source>
</evidence>
<evidence type="ECO:0000313" key="2">
    <source>
        <dbReference type="Proteomes" id="UP000485058"/>
    </source>
</evidence>
<organism evidence="1 2">
    <name type="scientific">Haematococcus lacustris</name>
    <name type="common">Green alga</name>
    <name type="synonym">Haematococcus pluvialis</name>
    <dbReference type="NCBI Taxonomy" id="44745"/>
    <lineage>
        <taxon>Eukaryota</taxon>
        <taxon>Viridiplantae</taxon>
        <taxon>Chlorophyta</taxon>
        <taxon>core chlorophytes</taxon>
        <taxon>Chlorophyceae</taxon>
        <taxon>CS clade</taxon>
        <taxon>Chlamydomonadales</taxon>
        <taxon>Haematococcaceae</taxon>
        <taxon>Haematococcus</taxon>
    </lineage>
</organism>
<reference evidence="1 2" key="1">
    <citation type="submission" date="2020-02" db="EMBL/GenBank/DDBJ databases">
        <title>Draft genome sequence of Haematococcus lacustris strain NIES-144.</title>
        <authorList>
            <person name="Morimoto D."/>
            <person name="Nakagawa S."/>
            <person name="Yoshida T."/>
            <person name="Sawayama S."/>
        </authorList>
    </citation>
    <scope>NUCLEOTIDE SEQUENCE [LARGE SCALE GENOMIC DNA]</scope>
    <source>
        <strain evidence="1 2">NIES-144</strain>
    </source>
</reference>